<evidence type="ECO:0000256" key="1">
    <source>
        <dbReference type="ARBA" id="ARBA00023002"/>
    </source>
</evidence>
<sequence length="380" mass="40722">MEALVIGGGIIGVATACHLAERDVDVTVIEKSHVGAGSTGRSGGGIRVQFSTSVNVELSLASKQVWDTFEDEFHTDIRRRRIGYLFLARTEETAEQLRRDVGMQNAFGATTELLTPEEAAEYCPKLYTDKFVAASYSASDEFVDPNLALTGYADRARELGVEFLVDEVVDIRVEDGAVVGVETPTRKLDAEYVVNAAGPWAGNVAAMAGVELPITPELHRLAFARPDEPLPEYVPLTIDLDSGAVFRPEEDDVAAIGGHFDDHPPADPDNFPQKIGLEWTMKALEGVADVCGYFGPDSAVTNGLTGLYAMTPDTNPIIEETLPGFVNAVGFSGHGFMHAPATGKLVAELIVDGEASLVDISTLSSDRFETASPSAEQNFI</sequence>
<dbReference type="GO" id="GO:0016491">
    <property type="term" value="F:oxidoreductase activity"/>
    <property type="evidence" value="ECO:0007669"/>
    <property type="project" value="UniProtKB-KW"/>
</dbReference>
<keyword evidence="1" id="KW-0560">Oxidoreductase</keyword>
<keyword evidence="4" id="KW-1185">Reference proteome</keyword>
<reference evidence="4" key="1">
    <citation type="submission" date="2016-10" db="EMBL/GenBank/DDBJ databases">
        <authorList>
            <person name="Varghese N."/>
            <person name="Submissions S."/>
        </authorList>
    </citation>
    <scope>NUCLEOTIDE SEQUENCE [LARGE SCALE GENOMIC DNA]</scope>
    <source>
        <strain evidence="4">CGMCC 1.7738</strain>
    </source>
</reference>
<dbReference type="PANTHER" id="PTHR13847">
    <property type="entry name" value="SARCOSINE DEHYDROGENASE-RELATED"/>
    <property type="match status" value="1"/>
</dbReference>
<evidence type="ECO:0000313" key="3">
    <source>
        <dbReference type="EMBL" id="SFL34810.1"/>
    </source>
</evidence>
<dbReference type="PANTHER" id="PTHR13847:SF287">
    <property type="entry name" value="FAD-DEPENDENT OXIDOREDUCTASE DOMAIN-CONTAINING PROTEIN 1"/>
    <property type="match status" value="1"/>
</dbReference>
<dbReference type="AlphaFoldDB" id="A0A1I4GZ48"/>
<evidence type="ECO:0000313" key="4">
    <source>
        <dbReference type="Proteomes" id="UP000199607"/>
    </source>
</evidence>
<dbReference type="RefSeq" id="WP_009377438.1">
    <property type="nucleotide sequence ID" value="NZ_FOTC01000004.1"/>
</dbReference>
<feature type="domain" description="FAD dependent oxidoreductase" evidence="2">
    <location>
        <begin position="3"/>
        <end position="349"/>
    </location>
</feature>
<dbReference type="Gene3D" id="3.30.9.10">
    <property type="entry name" value="D-Amino Acid Oxidase, subunit A, domain 2"/>
    <property type="match status" value="1"/>
</dbReference>
<dbReference type="Gene3D" id="3.50.50.60">
    <property type="entry name" value="FAD/NAD(P)-binding domain"/>
    <property type="match status" value="1"/>
</dbReference>
<name>A0A1I4GZ48_9EURY</name>
<dbReference type="GO" id="GO:0005737">
    <property type="term" value="C:cytoplasm"/>
    <property type="evidence" value="ECO:0007669"/>
    <property type="project" value="TreeGrafter"/>
</dbReference>
<gene>
    <name evidence="3" type="ORF">SAMN04487950_3482</name>
</gene>
<proteinExistence type="predicted"/>
<dbReference type="EMBL" id="FOTC01000004">
    <property type="protein sequence ID" value="SFL34810.1"/>
    <property type="molecule type" value="Genomic_DNA"/>
</dbReference>
<dbReference type="STRING" id="553466.SAMN04487950_3482"/>
<organism evidence="3 4">
    <name type="scientific">Halogranum rubrum</name>
    <dbReference type="NCBI Taxonomy" id="553466"/>
    <lineage>
        <taxon>Archaea</taxon>
        <taxon>Methanobacteriati</taxon>
        <taxon>Methanobacteriota</taxon>
        <taxon>Stenosarchaea group</taxon>
        <taxon>Halobacteria</taxon>
        <taxon>Halobacteriales</taxon>
        <taxon>Haloferacaceae</taxon>
    </lineage>
</organism>
<accession>A0A1I4GZ48</accession>
<dbReference type="InterPro" id="IPR006076">
    <property type="entry name" value="FAD-dep_OxRdtase"/>
</dbReference>
<evidence type="ECO:0000259" key="2">
    <source>
        <dbReference type="Pfam" id="PF01266"/>
    </source>
</evidence>
<dbReference type="SUPFAM" id="SSF51905">
    <property type="entry name" value="FAD/NAD(P)-binding domain"/>
    <property type="match status" value="1"/>
</dbReference>
<dbReference type="InterPro" id="IPR036188">
    <property type="entry name" value="FAD/NAD-bd_sf"/>
</dbReference>
<dbReference type="Pfam" id="PF01266">
    <property type="entry name" value="DAO"/>
    <property type="match status" value="1"/>
</dbReference>
<dbReference type="Proteomes" id="UP000199607">
    <property type="component" value="Unassembled WGS sequence"/>
</dbReference>
<protein>
    <submittedName>
        <fullName evidence="3">Sarcosine oxidase subunit beta</fullName>
    </submittedName>
</protein>